<dbReference type="GO" id="GO:0016776">
    <property type="term" value="F:phosphotransferase activity, phosphate group as acceptor"/>
    <property type="evidence" value="ECO:0007669"/>
    <property type="project" value="InterPro"/>
</dbReference>
<feature type="compositionally biased region" description="Basic and acidic residues" evidence="1">
    <location>
        <begin position="33"/>
        <end position="54"/>
    </location>
</feature>
<dbReference type="InterPro" id="IPR027417">
    <property type="entry name" value="P-loop_NTPase"/>
</dbReference>
<keyword evidence="3" id="KW-0808">Transferase</keyword>
<protein>
    <submittedName>
        <fullName evidence="3">Polyphosphate:nucleotide phosphotransferase, PPK2 family</fullName>
    </submittedName>
</protein>
<dbReference type="InterPro" id="IPR022300">
    <property type="entry name" value="PPK2-rel_1"/>
</dbReference>
<dbReference type="NCBIfam" id="TIGR03709">
    <property type="entry name" value="PPK2_rel_1"/>
    <property type="match status" value="1"/>
</dbReference>
<dbReference type="STRING" id="187868.SAMN05192589_10983"/>
<keyword evidence="4" id="KW-1185">Reference proteome</keyword>
<dbReference type="Pfam" id="PF03976">
    <property type="entry name" value="PPK2"/>
    <property type="match status" value="1"/>
</dbReference>
<dbReference type="Proteomes" id="UP000198781">
    <property type="component" value="Unassembled WGS sequence"/>
</dbReference>
<organism evidence="3 4">
    <name type="scientific">Paracidovorax valerianellae</name>
    <dbReference type="NCBI Taxonomy" id="187868"/>
    <lineage>
        <taxon>Bacteria</taxon>
        <taxon>Pseudomonadati</taxon>
        <taxon>Pseudomonadota</taxon>
        <taxon>Betaproteobacteria</taxon>
        <taxon>Burkholderiales</taxon>
        <taxon>Comamonadaceae</taxon>
        <taxon>Paracidovorax</taxon>
    </lineage>
</organism>
<accession>A0A1G6XT88</accession>
<dbReference type="GO" id="GO:0006797">
    <property type="term" value="P:polyphosphate metabolic process"/>
    <property type="evidence" value="ECO:0007669"/>
    <property type="project" value="InterPro"/>
</dbReference>
<gene>
    <name evidence="3" type="ORF">SAMN05192589_10983</name>
</gene>
<dbReference type="PANTHER" id="PTHR34383">
    <property type="entry name" value="POLYPHOSPHATE:AMP PHOSPHOTRANSFERASE-RELATED"/>
    <property type="match status" value="1"/>
</dbReference>
<evidence type="ECO:0000313" key="4">
    <source>
        <dbReference type="Proteomes" id="UP000198781"/>
    </source>
</evidence>
<evidence type="ECO:0000313" key="3">
    <source>
        <dbReference type="EMBL" id="SDD80566.1"/>
    </source>
</evidence>
<dbReference type="PANTHER" id="PTHR34383:SF3">
    <property type="entry name" value="POLYPHOSPHATE:AMP PHOSPHOTRANSFERASE"/>
    <property type="match status" value="1"/>
</dbReference>
<dbReference type="SUPFAM" id="SSF52540">
    <property type="entry name" value="P-loop containing nucleoside triphosphate hydrolases"/>
    <property type="match status" value="1"/>
</dbReference>
<feature type="region of interest" description="Disordered" evidence="1">
    <location>
        <begin position="18"/>
        <end position="67"/>
    </location>
</feature>
<reference evidence="3 4" key="1">
    <citation type="submission" date="2016-10" db="EMBL/GenBank/DDBJ databases">
        <authorList>
            <person name="de Groot N.N."/>
        </authorList>
    </citation>
    <scope>NUCLEOTIDE SEQUENCE [LARGE SCALE GENOMIC DNA]</scope>
    <source>
        <strain evidence="3 4">DSM 16619</strain>
    </source>
</reference>
<evidence type="ECO:0000256" key="1">
    <source>
        <dbReference type="SAM" id="MobiDB-lite"/>
    </source>
</evidence>
<proteinExistence type="predicted"/>
<dbReference type="InterPro" id="IPR022488">
    <property type="entry name" value="PPK2-related"/>
</dbReference>
<dbReference type="EMBL" id="FMZC01000009">
    <property type="protein sequence ID" value="SDD80566.1"/>
    <property type="molecule type" value="Genomic_DNA"/>
</dbReference>
<feature type="domain" description="Polyphosphate kinase-2-related" evidence="2">
    <location>
        <begin position="81"/>
        <end position="297"/>
    </location>
</feature>
<sequence>MAIRAPAPLTPNEIAQRLAQWQPPAAAPGKGKAAKEGAKADAKSDAKAGAKAEKAGSQGDGPAAVDLARFDPSAKPFSQGDKASDKARVEALAVELDTLQDLLYADRRYKLLVILQGTDTSGKDGTVRGVFGRMSALGVHAVGWKAPTDTERAHDYLWRIHQQVPGAGELTVFNRSHYEDVLVPVVNSWITPEQHRQRLAHINDFERLLTETGTVVVKFMLHISREEQRQRLQERLDDPAKHWKFDMGDIAARQQWDDYQRAYGTLLGATHTPWAPWTIVPADSKTHRNLMIATVLREVLGRLDLRYPEGDPALSGFKVE</sequence>
<name>A0A1G6XT88_9BURK</name>
<dbReference type="Gene3D" id="3.40.50.300">
    <property type="entry name" value="P-loop containing nucleotide triphosphate hydrolases"/>
    <property type="match status" value="1"/>
</dbReference>
<dbReference type="AlphaFoldDB" id="A0A1G6XT88"/>
<dbReference type="RefSeq" id="WP_245711406.1">
    <property type="nucleotide sequence ID" value="NZ_FMZC01000009.1"/>
</dbReference>
<evidence type="ECO:0000259" key="2">
    <source>
        <dbReference type="Pfam" id="PF03976"/>
    </source>
</evidence>